<sequence length="70" mass="8295">LFSTFQVIRCKAVLLRKPGTPLAFEEIEVALPKAKEIHIKLKKKKSTFPHLKPEWFTMRYVNFFRAFNSK</sequence>
<keyword evidence="2" id="KW-1185">Reference proteome</keyword>
<proteinExistence type="predicted"/>
<dbReference type="SUPFAM" id="SSF50129">
    <property type="entry name" value="GroES-like"/>
    <property type="match status" value="1"/>
</dbReference>
<evidence type="ECO:0000313" key="1">
    <source>
        <dbReference type="Ensembl" id="ENSSVLP00005012856.1"/>
    </source>
</evidence>
<name>A0A8D2B9L4_SCIVU</name>
<dbReference type="GeneTree" id="ENSGT01150000288630"/>
<reference evidence="1" key="2">
    <citation type="submission" date="2025-09" db="UniProtKB">
        <authorList>
            <consortium name="Ensembl"/>
        </authorList>
    </citation>
    <scope>IDENTIFICATION</scope>
</reference>
<dbReference type="Ensembl" id="ENSSVLT00005014233.1">
    <property type="protein sequence ID" value="ENSSVLP00005012856.1"/>
    <property type="gene ID" value="ENSSVLG00005010217.1"/>
</dbReference>
<dbReference type="InterPro" id="IPR011032">
    <property type="entry name" value="GroES-like_sf"/>
</dbReference>
<organism evidence="1 2">
    <name type="scientific">Sciurus vulgaris</name>
    <name type="common">Eurasian red squirrel</name>
    <dbReference type="NCBI Taxonomy" id="55149"/>
    <lineage>
        <taxon>Eukaryota</taxon>
        <taxon>Metazoa</taxon>
        <taxon>Chordata</taxon>
        <taxon>Craniata</taxon>
        <taxon>Vertebrata</taxon>
        <taxon>Euteleostomi</taxon>
        <taxon>Mammalia</taxon>
        <taxon>Eutheria</taxon>
        <taxon>Euarchontoglires</taxon>
        <taxon>Glires</taxon>
        <taxon>Rodentia</taxon>
        <taxon>Sciuromorpha</taxon>
        <taxon>Sciuridae</taxon>
        <taxon>Sciurinae</taxon>
        <taxon>Sciurini</taxon>
        <taxon>Sciurus</taxon>
    </lineage>
</organism>
<dbReference type="Proteomes" id="UP000694564">
    <property type="component" value="Chromosome 9"/>
</dbReference>
<protein>
    <submittedName>
        <fullName evidence="1">Uncharacterized protein</fullName>
    </submittedName>
</protein>
<accession>A0A8D2B9L4</accession>
<reference evidence="1" key="1">
    <citation type="submission" date="2025-08" db="UniProtKB">
        <authorList>
            <consortium name="Ensembl"/>
        </authorList>
    </citation>
    <scope>IDENTIFICATION</scope>
</reference>
<evidence type="ECO:0000313" key="2">
    <source>
        <dbReference type="Proteomes" id="UP000694564"/>
    </source>
</evidence>
<dbReference type="AlphaFoldDB" id="A0A8D2B9L4"/>